<dbReference type="PANTHER" id="PTHR46726">
    <property type="entry name" value="TWO PORE CHANNEL 3"/>
    <property type="match status" value="1"/>
</dbReference>
<evidence type="ECO:0000256" key="4">
    <source>
        <dbReference type="ARBA" id="ARBA00023136"/>
    </source>
</evidence>
<feature type="domain" description="Ion transport" evidence="6">
    <location>
        <begin position="384"/>
        <end position="539"/>
    </location>
</feature>
<dbReference type="Proteomes" id="UP001642464">
    <property type="component" value="Unassembled WGS sequence"/>
</dbReference>
<comment type="subcellular location">
    <subcellularLocation>
        <location evidence="1">Membrane</location>
        <topology evidence="1">Multi-pass membrane protein</topology>
    </subcellularLocation>
</comment>
<dbReference type="PANTHER" id="PTHR46726:SF1">
    <property type="entry name" value="TWO-PORE CALCIUM CHANNEL 3"/>
    <property type="match status" value="1"/>
</dbReference>
<evidence type="ECO:0000256" key="5">
    <source>
        <dbReference type="SAM" id="Phobius"/>
    </source>
</evidence>
<keyword evidence="4 5" id="KW-0472">Membrane</keyword>
<feature type="transmembrane region" description="Helical" evidence="5">
    <location>
        <begin position="381"/>
        <end position="407"/>
    </location>
</feature>
<reference evidence="7 8" key="1">
    <citation type="submission" date="2024-02" db="EMBL/GenBank/DDBJ databases">
        <authorList>
            <person name="Chen Y."/>
            <person name="Shah S."/>
            <person name="Dougan E. K."/>
            <person name="Thang M."/>
            <person name="Chan C."/>
        </authorList>
    </citation>
    <scope>NUCLEOTIDE SEQUENCE [LARGE SCALE GENOMIC DNA]</scope>
</reference>
<feature type="transmembrane region" description="Helical" evidence="5">
    <location>
        <begin position="419"/>
        <end position="441"/>
    </location>
</feature>
<dbReference type="SUPFAM" id="SSF81324">
    <property type="entry name" value="Voltage-gated potassium channels"/>
    <property type="match status" value="1"/>
</dbReference>
<evidence type="ECO:0000256" key="3">
    <source>
        <dbReference type="ARBA" id="ARBA00022989"/>
    </source>
</evidence>
<keyword evidence="2 5" id="KW-0812">Transmembrane</keyword>
<sequence>MARSGAGRFQELLSQVAEEHALETAELRAEIDRLRALLGHALPPPAAVPSLREAGVRTPAAEPPKVHQGDLHTDGSLVEVMVHGAGGFSEALLQATDSSVCQLCFSVGLEEVKSEWMPLQRDAWVGMPNMVGGEQTWEAQLITPCTMGLRVPSISISDEIYVELYIQERKAAVASACVTVGAKRKKWSFDNGGFLDAEILVDGKHTFMAEKESDRGSKEVDPSDPKSLTIKATTRARLQKIFKVDDASAKMVVPKDLQKALKSSKKNSNTFSSQMDWNHLEELIHELKRIHGIVFEGMKGSKDSKPSKKQPSSAAVIAWKSFMDCLLLENLPNWASGQVSLRLFILQKALLGDELPSIQASRALVRAYEQVKTPVTASHRIVLWITLVSTIFIFLSFILVGVALDYAPNWFGWKWVDSFFGVFFILESLLKICAMGPRTYFCGREKWWNLFDSGISLAALAELIYNLVSRGIENTMPTRIALTLRVLRLARVSFYMKLIQTPLLQELANIVQGFLVAVPSLFWVLVTLSVVIYVAALAMRATVAQLSSDLQSLGAAARAMRDLK</sequence>
<proteinExistence type="predicted"/>
<dbReference type="Gene3D" id="1.20.120.350">
    <property type="entry name" value="Voltage-gated potassium channels. Chain C"/>
    <property type="match status" value="1"/>
</dbReference>
<dbReference type="InterPro" id="IPR027359">
    <property type="entry name" value="Volt_channel_dom_sf"/>
</dbReference>
<feature type="transmembrane region" description="Helical" evidence="5">
    <location>
        <begin position="447"/>
        <end position="468"/>
    </location>
</feature>
<organism evidence="7 8">
    <name type="scientific">Durusdinium trenchii</name>
    <dbReference type="NCBI Taxonomy" id="1381693"/>
    <lineage>
        <taxon>Eukaryota</taxon>
        <taxon>Sar</taxon>
        <taxon>Alveolata</taxon>
        <taxon>Dinophyceae</taxon>
        <taxon>Suessiales</taxon>
        <taxon>Symbiodiniaceae</taxon>
        <taxon>Durusdinium</taxon>
    </lineage>
</organism>
<gene>
    <name evidence="7" type="ORF">SCF082_LOCUS8772</name>
</gene>
<evidence type="ECO:0000313" key="8">
    <source>
        <dbReference type="Proteomes" id="UP001642464"/>
    </source>
</evidence>
<accession>A0ABP0IUU4</accession>
<dbReference type="InterPro" id="IPR005821">
    <property type="entry name" value="Ion_trans_dom"/>
</dbReference>
<evidence type="ECO:0000313" key="7">
    <source>
        <dbReference type="EMBL" id="CAK9005858.1"/>
    </source>
</evidence>
<evidence type="ECO:0000256" key="1">
    <source>
        <dbReference type="ARBA" id="ARBA00004141"/>
    </source>
</evidence>
<dbReference type="EMBL" id="CAXAMM010005058">
    <property type="protein sequence ID" value="CAK9005858.1"/>
    <property type="molecule type" value="Genomic_DNA"/>
</dbReference>
<keyword evidence="8" id="KW-1185">Reference proteome</keyword>
<keyword evidence="3 5" id="KW-1133">Transmembrane helix</keyword>
<protein>
    <submittedName>
        <fullName evidence="7">Ion_trans domain-containing protein</fullName>
    </submittedName>
</protein>
<feature type="transmembrane region" description="Helical" evidence="5">
    <location>
        <begin position="510"/>
        <end position="538"/>
    </location>
</feature>
<dbReference type="Pfam" id="PF00520">
    <property type="entry name" value="Ion_trans"/>
    <property type="match status" value="1"/>
</dbReference>
<evidence type="ECO:0000256" key="2">
    <source>
        <dbReference type="ARBA" id="ARBA00022692"/>
    </source>
</evidence>
<comment type="caution">
    <text evidence="7">The sequence shown here is derived from an EMBL/GenBank/DDBJ whole genome shotgun (WGS) entry which is preliminary data.</text>
</comment>
<evidence type="ECO:0000259" key="6">
    <source>
        <dbReference type="Pfam" id="PF00520"/>
    </source>
</evidence>
<name>A0ABP0IUU4_9DINO</name>